<reference evidence="4 5" key="1">
    <citation type="submission" date="2021-07" db="EMBL/GenBank/DDBJ databases">
        <title>Characterization of Violacein-producing bacteria and related species.</title>
        <authorList>
            <person name="Wilson H.S."/>
            <person name="De Leon M.E."/>
        </authorList>
    </citation>
    <scope>NUCLEOTIDE SEQUENCE [LARGE SCALE GENOMIC DNA]</scope>
    <source>
        <strain evidence="4 5">HSC-2F05</strain>
    </source>
</reference>
<comment type="caution">
    <text evidence="4">The sequence shown here is derived from an EMBL/GenBank/DDBJ whole genome shotgun (WGS) entry which is preliminary data.</text>
</comment>
<evidence type="ECO:0000256" key="1">
    <source>
        <dbReference type="ARBA" id="ARBA00006252"/>
    </source>
</evidence>
<feature type="domain" description="Flavodoxin-like fold" evidence="3">
    <location>
        <begin position="3"/>
        <end position="187"/>
    </location>
</feature>
<gene>
    <name evidence="4" type="ORF">LE190_04685</name>
</gene>
<dbReference type="Gene3D" id="3.40.50.360">
    <property type="match status" value="1"/>
</dbReference>
<accession>A0ABS7Y6A0</accession>
<evidence type="ECO:0000313" key="4">
    <source>
        <dbReference type="EMBL" id="MCA1855220.1"/>
    </source>
</evidence>
<dbReference type="PANTHER" id="PTHR10204:SF34">
    <property type="entry name" value="NAD(P)H DEHYDROGENASE [QUINONE] 1 ISOFORM 1"/>
    <property type="match status" value="1"/>
</dbReference>
<dbReference type="InterPro" id="IPR003680">
    <property type="entry name" value="Flavodoxin_fold"/>
</dbReference>
<name>A0ABS7Y6A0_9BURK</name>
<organism evidence="4 5">
    <name type="scientific">Massilia hydrophila</name>
    <dbReference type="NCBI Taxonomy" id="3044279"/>
    <lineage>
        <taxon>Bacteria</taxon>
        <taxon>Pseudomonadati</taxon>
        <taxon>Pseudomonadota</taxon>
        <taxon>Betaproteobacteria</taxon>
        <taxon>Burkholderiales</taxon>
        <taxon>Oxalobacteraceae</taxon>
        <taxon>Telluria group</taxon>
        <taxon>Massilia</taxon>
    </lineage>
</organism>
<dbReference type="PANTHER" id="PTHR10204">
    <property type="entry name" value="NAD P H OXIDOREDUCTASE-RELATED"/>
    <property type="match status" value="1"/>
</dbReference>
<protein>
    <submittedName>
        <fullName evidence="4">NAD(P)H-dependent oxidoreductase</fullName>
    </submittedName>
</protein>
<evidence type="ECO:0000256" key="2">
    <source>
        <dbReference type="ARBA" id="ARBA00023002"/>
    </source>
</evidence>
<dbReference type="InterPro" id="IPR029039">
    <property type="entry name" value="Flavoprotein-like_sf"/>
</dbReference>
<proteinExistence type="inferred from homology"/>
<evidence type="ECO:0000313" key="5">
    <source>
        <dbReference type="Proteomes" id="UP001198602"/>
    </source>
</evidence>
<dbReference type="SUPFAM" id="SSF52218">
    <property type="entry name" value="Flavoproteins"/>
    <property type="match status" value="1"/>
</dbReference>
<sequence>MGKRILIIQGHPDATHLHLCHALAEAYAEGARAAGHLVETLEPAQLAFPLLSDPADWQDGAVPAVLLPAQEAIARAQHLLLIYPLWLGDMPARLKGFLEQVLRPGFAIAREAGNPLRSGLLAGCSARIVVTMGMPAPLYRWFYRAHGLQLLRRNILQFAGIRPVATTVVGTAGAMPPRRVAAWRARLYQLGTRAA</sequence>
<comment type="similarity">
    <text evidence="1">Belongs to the NAD(P)H dehydrogenase (quinone) family.</text>
</comment>
<keyword evidence="2" id="KW-0560">Oxidoreductase</keyword>
<dbReference type="RefSeq" id="WP_225237591.1">
    <property type="nucleotide sequence ID" value="NZ_JAHYBX010000001.1"/>
</dbReference>
<dbReference type="Proteomes" id="UP001198602">
    <property type="component" value="Unassembled WGS sequence"/>
</dbReference>
<dbReference type="InterPro" id="IPR051545">
    <property type="entry name" value="NAD(P)H_dehydrogenase_qn"/>
</dbReference>
<keyword evidence="5" id="KW-1185">Reference proteome</keyword>
<dbReference type="Pfam" id="PF02525">
    <property type="entry name" value="Flavodoxin_2"/>
    <property type="match status" value="1"/>
</dbReference>
<dbReference type="EMBL" id="JAHYBX010000001">
    <property type="protein sequence ID" value="MCA1855220.1"/>
    <property type="molecule type" value="Genomic_DNA"/>
</dbReference>
<evidence type="ECO:0000259" key="3">
    <source>
        <dbReference type="Pfam" id="PF02525"/>
    </source>
</evidence>